<proteinExistence type="predicted"/>
<dbReference type="Proteomes" id="UP001165083">
    <property type="component" value="Unassembled WGS sequence"/>
</dbReference>
<comment type="caution">
    <text evidence="1">The sequence shown here is derived from an EMBL/GenBank/DDBJ whole genome shotgun (WGS) entry which is preliminary data.</text>
</comment>
<evidence type="ECO:0000313" key="2">
    <source>
        <dbReference type="Proteomes" id="UP001165083"/>
    </source>
</evidence>
<keyword evidence="2" id="KW-1185">Reference proteome</keyword>
<protein>
    <submittedName>
        <fullName evidence="1">Unnamed protein product</fullName>
    </submittedName>
</protein>
<dbReference type="AlphaFoldDB" id="A0A9W6YDB0"/>
<accession>A0A9W6YDB0</accession>
<dbReference type="OrthoDB" id="191686at2759"/>
<dbReference type="EMBL" id="BSXW01012425">
    <property type="protein sequence ID" value="GMF64631.1"/>
    <property type="molecule type" value="Genomic_DNA"/>
</dbReference>
<sequence>MDFNVFLEHLDELKVAMDLVMQERGVNKGIHHVQMHYSLRRKANQLNGAEQFQRATKAAVRGSKNTKPVTPLQIDILFALFDLDGIPNTEYQPNAGS</sequence>
<organism evidence="1 2">
    <name type="scientific">Phytophthora lilii</name>
    <dbReference type="NCBI Taxonomy" id="2077276"/>
    <lineage>
        <taxon>Eukaryota</taxon>
        <taxon>Sar</taxon>
        <taxon>Stramenopiles</taxon>
        <taxon>Oomycota</taxon>
        <taxon>Peronosporomycetes</taxon>
        <taxon>Peronosporales</taxon>
        <taxon>Peronosporaceae</taxon>
        <taxon>Phytophthora</taxon>
    </lineage>
</organism>
<gene>
    <name evidence="1" type="ORF">Plil01_001741200</name>
</gene>
<reference evidence="1" key="1">
    <citation type="submission" date="2023-04" db="EMBL/GenBank/DDBJ databases">
        <title>Phytophthora lilii NBRC 32176.</title>
        <authorList>
            <person name="Ichikawa N."/>
            <person name="Sato H."/>
            <person name="Tonouchi N."/>
        </authorList>
    </citation>
    <scope>NUCLEOTIDE SEQUENCE</scope>
    <source>
        <strain evidence="1">NBRC 32176</strain>
    </source>
</reference>
<name>A0A9W6YDB0_9STRA</name>
<evidence type="ECO:0000313" key="1">
    <source>
        <dbReference type="EMBL" id="GMF64631.1"/>
    </source>
</evidence>